<dbReference type="InterPro" id="IPR002048">
    <property type="entry name" value="EF_hand_dom"/>
</dbReference>
<gene>
    <name evidence="2" type="ORF">M8T91_07540</name>
</gene>
<dbReference type="SUPFAM" id="SSF53300">
    <property type="entry name" value="vWA-like"/>
    <property type="match status" value="1"/>
</dbReference>
<dbReference type="InterPro" id="IPR036465">
    <property type="entry name" value="vWFA_dom_sf"/>
</dbReference>
<evidence type="ECO:0000313" key="3">
    <source>
        <dbReference type="Proteomes" id="UP001321520"/>
    </source>
</evidence>
<name>A0ABY9EI20_9GAMM</name>
<accession>A0ABY9EI20</accession>
<dbReference type="Pfam" id="PF00404">
    <property type="entry name" value="Dockerin_1"/>
    <property type="match status" value="1"/>
</dbReference>
<dbReference type="EMBL" id="CP098023">
    <property type="protein sequence ID" value="WKD51260.1"/>
    <property type="molecule type" value="Genomic_DNA"/>
</dbReference>
<dbReference type="Gene3D" id="1.10.1330.10">
    <property type="entry name" value="Dockerin domain"/>
    <property type="match status" value="1"/>
</dbReference>
<evidence type="ECO:0000259" key="1">
    <source>
        <dbReference type="PROSITE" id="PS50222"/>
    </source>
</evidence>
<dbReference type="RefSeq" id="WP_301418364.1">
    <property type="nucleotide sequence ID" value="NZ_CP098023.1"/>
</dbReference>
<proteinExistence type="predicted"/>
<evidence type="ECO:0000313" key="2">
    <source>
        <dbReference type="EMBL" id="WKD51260.1"/>
    </source>
</evidence>
<organism evidence="2 3">
    <name type="scientific">Microbulbifer spongiae</name>
    <dbReference type="NCBI Taxonomy" id="2944933"/>
    <lineage>
        <taxon>Bacteria</taxon>
        <taxon>Pseudomonadati</taxon>
        <taxon>Pseudomonadota</taxon>
        <taxon>Gammaproteobacteria</taxon>
        <taxon>Cellvibrionales</taxon>
        <taxon>Microbulbiferaceae</taxon>
        <taxon>Microbulbifer</taxon>
    </lineage>
</organism>
<dbReference type="InterPro" id="IPR018247">
    <property type="entry name" value="EF_Hand_1_Ca_BS"/>
</dbReference>
<dbReference type="PROSITE" id="PS50222">
    <property type="entry name" value="EF_HAND_2"/>
    <property type="match status" value="1"/>
</dbReference>
<dbReference type="PROSITE" id="PS00018">
    <property type="entry name" value="EF_HAND_1"/>
    <property type="match status" value="1"/>
</dbReference>
<sequence length="323" mass="33908">MRILRFLSTIATGLLLSLSGTCILAQTFHATMVIDRSGSMTATTMRNGIASTRCKDALSAAKDKINNSLVGGTQISVWTFQNSTYTNRTGGFVSKTNAIQAIDLLAAQSCSGTTPLAHTVCSAIDDLALATPLLYRTLWVLTDGEENSSAGLSCGGSSDADGVEPWETLSWQGRVWHELFPSDTPPYQTAGAGVATVPIYFGVFGDYIGLSRYSEPVALAGDTPAVSFSHQFAPGDAGGLFNTMAAASGGYVALIDDSASIPTTSRFDVNGDGCVDQNDLIKMLPYLGKRVPDAPASLDVNGDFVVNTRDYNLVTANSGLGCK</sequence>
<feature type="domain" description="EF-hand" evidence="1">
    <location>
        <begin position="267"/>
        <end position="290"/>
    </location>
</feature>
<reference evidence="2 3" key="1">
    <citation type="submission" date="2022-05" db="EMBL/GenBank/DDBJ databases">
        <title>Microbulbifer sp. nov., isolated from sponge.</title>
        <authorList>
            <person name="Gao L."/>
        </authorList>
    </citation>
    <scope>NUCLEOTIDE SEQUENCE [LARGE SCALE GENOMIC DNA]</scope>
    <source>
        <strain evidence="2 3">MI-G</strain>
    </source>
</reference>
<protein>
    <submittedName>
        <fullName evidence="2">Dockerin type I domain-containing protein</fullName>
    </submittedName>
</protein>
<keyword evidence="3" id="KW-1185">Reference proteome</keyword>
<dbReference type="Proteomes" id="UP001321520">
    <property type="component" value="Chromosome"/>
</dbReference>
<dbReference type="InterPro" id="IPR002105">
    <property type="entry name" value="Dockerin_1_rpt"/>
</dbReference>
<dbReference type="Gene3D" id="3.40.50.410">
    <property type="entry name" value="von Willebrand factor, type A domain"/>
    <property type="match status" value="1"/>
</dbReference>
<dbReference type="SUPFAM" id="SSF63446">
    <property type="entry name" value="Type I dockerin domain"/>
    <property type="match status" value="1"/>
</dbReference>
<dbReference type="InterPro" id="IPR036439">
    <property type="entry name" value="Dockerin_dom_sf"/>
</dbReference>